<dbReference type="OrthoDB" id="5559748at2"/>
<keyword evidence="1" id="KW-0732">Signal</keyword>
<reference evidence="2 3" key="1">
    <citation type="journal article" date="2013" name="Genome Announc.">
        <title>Draft Genome Sequence of the Methanotrophic Gammaproteobacterium Methyloglobulus morosus DSM 22980 Strain KoM1.</title>
        <authorList>
            <person name="Poehlein A."/>
            <person name="Deutzmann J.S."/>
            <person name="Daniel R."/>
            <person name="Simeonova D.D."/>
        </authorList>
    </citation>
    <scope>NUCLEOTIDE SEQUENCE [LARGE SCALE GENOMIC DNA]</scope>
    <source>
        <strain evidence="2 3">KoM1</strain>
    </source>
</reference>
<dbReference type="STRING" id="1116472.MGMO_30c00030"/>
<proteinExistence type="predicted"/>
<keyword evidence="3" id="KW-1185">Reference proteome</keyword>
<evidence type="ECO:0000313" key="3">
    <source>
        <dbReference type="Proteomes" id="UP000017842"/>
    </source>
</evidence>
<dbReference type="AlphaFoldDB" id="V5C8Y8"/>
<protein>
    <recommendedName>
        <fullName evidence="4">PBP domain-containing protein</fullName>
    </recommendedName>
</protein>
<accession>V5C8Y8</accession>
<feature type="chain" id="PRO_5004731804" description="PBP domain-containing protein" evidence="1">
    <location>
        <begin position="23"/>
        <end position="547"/>
    </location>
</feature>
<organism evidence="2 3">
    <name type="scientific">Methyloglobulus morosus KoM1</name>
    <dbReference type="NCBI Taxonomy" id="1116472"/>
    <lineage>
        <taxon>Bacteria</taxon>
        <taxon>Pseudomonadati</taxon>
        <taxon>Pseudomonadota</taxon>
        <taxon>Gammaproteobacteria</taxon>
        <taxon>Methylococcales</taxon>
        <taxon>Methylococcaceae</taxon>
        <taxon>Methyloglobulus</taxon>
    </lineage>
</organism>
<sequence>MKKIALTGLALGAALIAGHVQAAALNPANPFAAGNTIIYAAGSSAASPEFIRALDNVCDGGAGSYFLYHPANGTLSGSLVAACNVAANGTVFVKRESGGSITGLIGAVPGNTFSYPHVNSATCGALPGPVQCTGIVLGANDTATSILNYSDVDSGLFKTALNGGPVAGAETIPGTPVPIFTQVFGITVNKSLRDAMQQAMLAYGTKYPTLPALLPAGCTVGDEHEACMPSLTMSQITSLFAGKLPTNPITDWRQLRFTGPADATTKDALTGAALPINPAGAAGDNMITLLGAAAPTNRTVHICTRTAGSGTLAAFHAHIENAGCNTAAEPIQTSATQFINNGSNADFGIENAAASQKVVHSMSGSGDVENCLEALDAGAAVGTFTPYPANLAGQKRWAIGIMGVERNGGNTKNYRFIKIDGVSPASHNVVEGRYRFWSELQRNGPIGGAGLANSIATSIEAQMTSPTLLSTLQTNNVTFGHAGLLSVAQATTNVNSGFNVAAPVNPYTHAGAAAGPDMCRFPTIKNNGTALNTLMPVFYPGHDGYTQ</sequence>
<feature type="signal peptide" evidence="1">
    <location>
        <begin position="1"/>
        <end position="22"/>
    </location>
</feature>
<gene>
    <name evidence="2" type="ORF">MGMO_30c00030</name>
</gene>
<dbReference type="eggNOG" id="ENOG5031TIS">
    <property type="taxonomic scope" value="Bacteria"/>
</dbReference>
<comment type="caution">
    <text evidence="2">The sequence shown here is derived from an EMBL/GenBank/DDBJ whole genome shotgun (WGS) entry which is preliminary data.</text>
</comment>
<evidence type="ECO:0000256" key="1">
    <source>
        <dbReference type="SAM" id="SignalP"/>
    </source>
</evidence>
<dbReference type="RefSeq" id="WP_023493791.1">
    <property type="nucleotide sequence ID" value="NZ_AYLO01000030.1"/>
</dbReference>
<name>V5C8Y8_9GAMM</name>
<dbReference type="EMBL" id="AYLO01000030">
    <property type="protein sequence ID" value="ESS73208.1"/>
    <property type="molecule type" value="Genomic_DNA"/>
</dbReference>
<dbReference type="Gene3D" id="3.40.190.10">
    <property type="entry name" value="Periplasmic binding protein-like II"/>
    <property type="match status" value="1"/>
</dbReference>
<evidence type="ECO:0008006" key="4">
    <source>
        <dbReference type="Google" id="ProtNLM"/>
    </source>
</evidence>
<dbReference type="Proteomes" id="UP000017842">
    <property type="component" value="Unassembled WGS sequence"/>
</dbReference>
<evidence type="ECO:0000313" key="2">
    <source>
        <dbReference type="EMBL" id="ESS73208.1"/>
    </source>
</evidence>